<keyword evidence="2" id="KW-1185">Reference proteome</keyword>
<name>A0ABV8QL88_9GAMM</name>
<evidence type="ECO:0000313" key="2">
    <source>
        <dbReference type="Proteomes" id="UP001595798"/>
    </source>
</evidence>
<evidence type="ECO:0008006" key="3">
    <source>
        <dbReference type="Google" id="ProtNLM"/>
    </source>
</evidence>
<dbReference type="EMBL" id="JBHSDI010000062">
    <property type="protein sequence ID" value="MFC4260971.1"/>
    <property type="molecule type" value="Genomic_DNA"/>
</dbReference>
<organism evidence="1 2">
    <name type="scientific">Marinobacter lacisalsi</name>
    <dbReference type="NCBI Taxonomy" id="475979"/>
    <lineage>
        <taxon>Bacteria</taxon>
        <taxon>Pseudomonadati</taxon>
        <taxon>Pseudomonadota</taxon>
        <taxon>Gammaproteobacteria</taxon>
        <taxon>Pseudomonadales</taxon>
        <taxon>Marinobacteraceae</taxon>
        <taxon>Marinobacter</taxon>
    </lineage>
</organism>
<sequence length="510" mass="57506">MKLEIQHLDNHYQLPSGMTDPAGIRRRLDRTAQEELAQALARLLEKELADRPGLYCIRQLDITLLLASVDWTRLPLASSWAEALHRALQQALQQGNRDQVRYYASEADFSAHFMADLLQGEAWSQWPYQRLRHWRTMPDSTVITELLLARPHWLGTVADHLGKLGHLKALVDRVATADIRQIFRRGFLAAGDEDTLARPLSLTAFEPLAQEDLTVVDTVVAGYWQAAFTLLCQVSRRQQELQPERVLAIQQWALIRRGWQAVLLQEPGVTEPGDWLIVLSELCARQPSPELLSLRQLILQYQRHGEGKDDWADLITDTAPERPATGHRAVTPLTSAGRSAMSQRTAFAGSALLLPLIRDDGVYRTYSPLHLYLALTRLAGGELTPLARSESALWQLLLEIPEADKPHQLEHLPPWPNAAADDPERELADDLAARLRARLPGFRHSSHDYLRRQFLQQPGQLWLSDSSLELSFDELPLSMVVRMAGLSGDQGRLPWLGDRLLTLHLPGAMS</sequence>
<dbReference type="Proteomes" id="UP001595798">
    <property type="component" value="Unassembled WGS sequence"/>
</dbReference>
<accession>A0ABV8QL88</accession>
<proteinExistence type="predicted"/>
<dbReference type="RefSeq" id="WP_379890039.1">
    <property type="nucleotide sequence ID" value="NZ_JBHSDI010000062.1"/>
</dbReference>
<reference evidence="2" key="1">
    <citation type="journal article" date="2019" name="Int. J. Syst. Evol. Microbiol.">
        <title>The Global Catalogue of Microorganisms (GCM) 10K type strain sequencing project: providing services to taxonomists for standard genome sequencing and annotation.</title>
        <authorList>
            <consortium name="The Broad Institute Genomics Platform"/>
            <consortium name="The Broad Institute Genome Sequencing Center for Infectious Disease"/>
            <person name="Wu L."/>
            <person name="Ma J."/>
        </authorList>
    </citation>
    <scope>NUCLEOTIDE SEQUENCE [LARGE SCALE GENOMIC DNA]</scope>
    <source>
        <strain evidence="2">CECT 7297</strain>
    </source>
</reference>
<comment type="caution">
    <text evidence="1">The sequence shown here is derived from an EMBL/GenBank/DDBJ whole genome shotgun (WGS) entry which is preliminary data.</text>
</comment>
<protein>
    <recommendedName>
        <fullName evidence="3">Helicase XPB/Ssl2 N-terminal domain-containing protein</fullName>
    </recommendedName>
</protein>
<gene>
    <name evidence="1" type="ORF">ACFOZ5_18275</name>
</gene>
<evidence type="ECO:0000313" key="1">
    <source>
        <dbReference type="EMBL" id="MFC4260971.1"/>
    </source>
</evidence>